<organism evidence="2 3">
    <name type="scientific">Wandonia haliotis</name>
    <dbReference type="NCBI Taxonomy" id="574963"/>
    <lineage>
        <taxon>Bacteria</taxon>
        <taxon>Pseudomonadati</taxon>
        <taxon>Bacteroidota</taxon>
        <taxon>Flavobacteriia</taxon>
        <taxon>Flavobacteriales</taxon>
        <taxon>Crocinitomicaceae</taxon>
        <taxon>Wandonia</taxon>
    </lineage>
</organism>
<evidence type="ECO:0000313" key="3">
    <source>
        <dbReference type="Proteomes" id="UP001501126"/>
    </source>
</evidence>
<evidence type="ECO:0008006" key="4">
    <source>
        <dbReference type="Google" id="ProtNLM"/>
    </source>
</evidence>
<name>A0ABN1MT63_9FLAO</name>
<evidence type="ECO:0000313" key="2">
    <source>
        <dbReference type="EMBL" id="GAA0876523.1"/>
    </source>
</evidence>
<feature type="signal peptide" evidence="1">
    <location>
        <begin position="1"/>
        <end position="21"/>
    </location>
</feature>
<dbReference type="EMBL" id="BAAAFH010000022">
    <property type="protein sequence ID" value="GAA0876523.1"/>
    <property type="molecule type" value="Genomic_DNA"/>
</dbReference>
<comment type="caution">
    <text evidence="2">The sequence shown here is derived from an EMBL/GenBank/DDBJ whole genome shotgun (WGS) entry which is preliminary data.</text>
</comment>
<feature type="chain" id="PRO_5047473793" description="Lipoprotein" evidence="1">
    <location>
        <begin position="22"/>
        <end position="241"/>
    </location>
</feature>
<reference evidence="2 3" key="1">
    <citation type="journal article" date="2019" name="Int. J. Syst. Evol. Microbiol.">
        <title>The Global Catalogue of Microorganisms (GCM) 10K type strain sequencing project: providing services to taxonomists for standard genome sequencing and annotation.</title>
        <authorList>
            <consortium name="The Broad Institute Genomics Platform"/>
            <consortium name="The Broad Institute Genome Sequencing Center for Infectious Disease"/>
            <person name="Wu L."/>
            <person name="Ma J."/>
        </authorList>
    </citation>
    <scope>NUCLEOTIDE SEQUENCE [LARGE SCALE GENOMIC DNA]</scope>
    <source>
        <strain evidence="2 3">JCM 16083</strain>
    </source>
</reference>
<proteinExistence type="predicted"/>
<dbReference type="RefSeq" id="WP_343789527.1">
    <property type="nucleotide sequence ID" value="NZ_BAAAFH010000022.1"/>
</dbReference>
<dbReference type="PROSITE" id="PS51257">
    <property type="entry name" value="PROKAR_LIPOPROTEIN"/>
    <property type="match status" value="1"/>
</dbReference>
<keyword evidence="1" id="KW-0732">Signal</keyword>
<protein>
    <recommendedName>
        <fullName evidence="4">Lipoprotein</fullName>
    </recommendedName>
</protein>
<gene>
    <name evidence="2" type="ORF">GCM10009118_29330</name>
</gene>
<accession>A0ABN1MT63</accession>
<keyword evidence="3" id="KW-1185">Reference proteome</keyword>
<sequence length="241" mass="27943">MKNTLLSLLLVTLFFTSCNQSSNTELITVLKNNRKEYTTANHTFSGGHHYFRLKNFDWHAVTDTISRFHSLVLQDEKIIDELNTDISTWLQDSVFIGFSKSIKGTFLLDTTNLLLQDDSLEFLVQPPAIHGRAIENKIIWLPHANHIAEIDNQKIYYTIVPVNGTKISSEGKYRIVTTGDYKPDYLQNHNNTIASELQYFCDTYLTDWYILISSDDFFDDNLALKITDTTYFYYKELSTHK</sequence>
<evidence type="ECO:0000256" key="1">
    <source>
        <dbReference type="SAM" id="SignalP"/>
    </source>
</evidence>
<dbReference type="Proteomes" id="UP001501126">
    <property type="component" value="Unassembled WGS sequence"/>
</dbReference>